<protein>
    <submittedName>
        <fullName evidence="2">Uncharacterized protein</fullName>
    </submittedName>
</protein>
<dbReference type="AlphaFoldDB" id="A0A6H5GRD5"/>
<feature type="compositionally biased region" description="Basic and acidic residues" evidence="1">
    <location>
        <begin position="184"/>
        <end position="195"/>
    </location>
</feature>
<gene>
    <name evidence="2" type="ORF">NTEN_LOCUS12151</name>
</gene>
<evidence type="ECO:0000256" key="1">
    <source>
        <dbReference type="SAM" id="MobiDB-lite"/>
    </source>
</evidence>
<reference evidence="2 3" key="1">
    <citation type="submission" date="2020-02" db="EMBL/GenBank/DDBJ databases">
        <authorList>
            <person name="Ferguson B K."/>
        </authorList>
    </citation>
    <scope>NUCLEOTIDE SEQUENCE [LARGE SCALE GENOMIC DNA]</scope>
</reference>
<evidence type="ECO:0000313" key="2">
    <source>
        <dbReference type="EMBL" id="CAB0006674.1"/>
    </source>
</evidence>
<feature type="non-terminal residue" evidence="2">
    <location>
        <position position="244"/>
    </location>
</feature>
<evidence type="ECO:0000313" key="3">
    <source>
        <dbReference type="Proteomes" id="UP000479000"/>
    </source>
</evidence>
<sequence>MVCTTKRPSVYRRRSGEISYLHFVKTATIPMVPYVTTLNFHDISNVHVQVRNWRYEISPLRRRYMALPLIVVMTNVLMSVQELKKALLRLKTLRSMKLKQLACVPMTWTGLQSMTRIQMSRALCISITTSILRTTNSRIPVSRCSSTPSGAVHHLPLIYARRRQCEGALAADGPPAQPTADGCDPPKEETEEFAHPEMYFGPDSTFTLPSPNGPTSPYRPTVPSPEKLPAIPLPPPTTDGSDSW</sequence>
<proteinExistence type="predicted"/>
<feature type="region of interest" description="Disordered" evidence="1">
    <location>
        <begin position="172"/>
        <end position="244"/>
    </location>
</feature>
<dbReference type="Proteomes" id="UP000479000">
    <property type="component" value="Unassembled WGS sequence"/>
</dbReference>
<feature type="compositionally biased region" description="Polar residues" evidence="1">
    <location>
        <begin position="204"/>
        <end position="215"/>
    </location>
</feature>
<name>A0A6H5GRD5_9HEMI</name>
<organism evidence="2 3">
    <name type="scientific">Nesidiocoris tenuis</name>
    <dbReference type="NCBI Taxonomy" id="355587"/>
    <lineage>
        <taxon>Eukaryota</taxon>
        <taxon>Metazoa</taxon>
        <taxon>Ecdysozoa</taxon>
        <taxon>Arthropoda</taxon>
        <taxon>Hexapoda</taxon>
        <taxon>Insecta</taxon>
        <taxon>Pterygota</taxon>
        <taxon>Neoptera</taxon>
        <taxon>Paraneoptera</taxon>
        <taxon>Hemiptera</taxon>
        <taxon>Heteroptera</taxon>
        <taxon>Panheteroptera</taxon>
        <taxon>Cimicomorpha</taxon>
        <taxon>Miridae</taxon>
        <taxon>Dicyphina</taxon>
        <taxon>Nesidiocoris</taxon>
    </lineage>
</organism>
<keyword evidence="3" id="KW-1185">Reference proteome</keyword>
<accession>A0A6H5GRD5</accession>
<dbReference type="EMBL" id="CADCXU010018177">
    <property type="protein sequence ID" value="CAB0006674.1"/>
    <property type="molecule type" value="Genomic_DNA"/>
</dbReference>